<dbReference type="SMART" id="SM00228">
    <property type="entry name" value="PDZ"/>
    <property type="match status" value="2"/>
</dbReference>
<organism evidence="2 3">
    <name type="scientific">Prymnesium parvum</name>
    <name type="common">Toxic golden alga</name>
    <dbReference type="NCBI Taxonomy" id="97485"/>
    <lineage>
        <taxon>Eukaryota</taxon>
        <taxon>Haptista</taxon>
        <taxon>Haptophyta</taxon>
        <taxon>Prymnesiophyceae</taxon>
        <taxon>Prymnesiales</taxon>
        <taxon>Prymnesiaceae</taxon>
        <taxon>Prymnesium</taxon>
    </lineage>
</organism>
<comment type="caution">
    <text evidence="2">The sequence shown here is derived from an EMBL/GenBank/DDBJ whole genome shotgun (WGS) entry which is preliminary data.</text>
</comment>
<evidence type="ECO:0000313" key="3">
    <source>
        <dbReference type="Proteomes" id="UP001515480"/>
    </source>
</evidence>
<accession>A0AB34J197</accession>
<evidence type="ECO:0000313" key="2">
    <source>
        <dbReference type="EMBL" id="KAL1511278.1"/>
    </source>
</evidence>
<dbReference type="SUPFAM" id="SSF50156">
    <property type="entry name" value="PDZ domain-like"/>
    <property type="match status" value="2"/>
</dbReference>
<dbReference type="EMBL" id="JBGBPQ010000014">
    <property type="protein sequence ID" value="KAL1511278.1"/>
    <property type="molecule type" value="Genomic_DNA"/>
</dbReference>
<feature type="domain" description="PDZ" evidence="1">
    <location>
        <begin position="139"/>
        <end position="190"/>
    </location>
</feature>
<dbReference type="Pfam" id="PF17820">
    <property type="entry name" value="PDZ_6"/>
    <property type="match status" value="1"/>
</dbReference>
<gene>
    <name evidence="2" type="ORF">AB1Y20_006085</name>
</gene>
<proteinExistence type="predicted"/>
<keyword evidence="3" id="KW-1185">Reference proteome</keyword>
<name>A0AB34J197_PRYPA</name>
<reference evidence="2 3" key="1">
    <citation type="journal article" date="2024" name="Science">
        <title>Giant polyketide synthase enzymes in the biosynthesis of giant marine polyether toxins.</title>
        <authorList>
            <person name="Fallon T.R."/>
            <person name="Shende V.V."/>
            <person name="Wierzbicki I.H."/>
            <person name="Pendleton A.L."/>
            <person name="Watervoot N.F."/>
            <person name="Auber R.P."/>
            <person name="Gonzalez D.J."/>
            <person name="Wisecaver J.H."/>
            <person name="Moore B.S."/>
        </authorList>
    </citation>
    <scope>NUCLEOTIDE SEQUENCE [LARGE SCALE GENOMIC DNA]</scope>
    <source>
        <strain evidence="2 3">12B1</strain>
    </source>
</reference>
<evidence type="ECO:0000259" key="1">
    <source>
        <dbReference type="PROSITE" id="PS50106"/>
    </source>
</evidence>
<dbReference type="InterPro" id="IPR036034">
    <property type="entry name" value="PDZ_sf"/>
</dbReference>
<dbReference type="AlphaFoldDB" id="A0AB34J197"/>
<sequence length="242" mass="25831">MLRRHSQKKPPPPHAFTVRLTRSTGSLGLSTTLDTVRVMSVVPGSAAAAAGLQPLDRIVGLNGAPLAGALGEALAAAEGLALELRVERPPASEHARILAEEEARASEALRKSLFDESEGMARLSLSPERQRSFGKALHTITLLRIKDEDPLRGLEVDERNEVREVSLDSTAHRAGLCVGDTIVKLNGRKLVPAEDAEGGGVLSLVEEAKRLGPDVDAVLTIRRGRSFADSVSYTPRKSSAEL</sequence>
<dbReference type="PROSITE" id="PS50106">
    <property type="entry name" value="PDZ"/>
    <property type="match status" value="2"/>
</dbReference>
<dbReference type="InterPro" id="IPR001478">
    <property type="entry name" value="PDZ"/>
</dbReference>
<dbReference type="Proteomes" id="UP001515480">
    <property type="component" value="Unassembled WGS sequence"/>
</dbReference>
<protein>
    <recommendedName>
        <fullName evidence="1">PDZ domain-containing protein</fullName>
    </recommendedName>
</protein>
<dbReference type="Gene3D" id="2.30.42.10">
    <property type="match status" value="2"/>
</dbReference>
<dbReference type="InterPro" id="IPR041489">
    <property type="entry name" value="PDZ_6"/>
</dbReference>
<feature type="domain" description="PDZ" evidence="1">
    <location>
        <begin position="17"/>
        <end position="68"/>
    </location>
</feature>